<protein>
    <submittedName>
        <fullName evidence="1">DNA polymerase III subunit chi</fullName>
    </submittedName>
</protein>
<comment type="caution">
    <text evidence="1">The sequence shown here is derived from an EMBL/GenBank/DDBJ whole genome shotgun (WGS) entry which is preliminary data.</text>
</comment>
<evidence type="ECO:0000313" key="2">
    <source>
        <dbReference type="Proteomes" id="UP000264313"/>
    </source>
</evidence>
<dbReference type="Proteomes" id="UP000264313">
    <property type="component" value="Unassembled WGS sequence"/>
</dbReference>
<dbReference type="GO" id="GO:0003677">
    <property type="term" value="F:DNA binding"/>
    <property type="evidence" value="ECO:0007669"/>
    <property type="project" value="InterPro"/>
</dbReference>
<dbReference type="EMBL" id="DNAA01000176">
    <property type="protein sequence ID" value="HBA09362.1"/>
    <property type="molecule type" value="Genomic_DNA"/>
</dbReference>
<dbReference type="InterPro" id="IPR036768">
    <property type="entry name" value="PolIII_chi_sf"/>
</dbReference>
<dbReference type="GO" id="GO:0032298">
    <property type="term" value="P:positive regulation of DNA-templated DNA replication initiation"/>
    <property type="evidence" value="ECO:0007669"/>
    <property type="project" value="TreeGrafter"/>
</dbReference>
<reference evidence="1 2" key="1">
    <citation type="journal article" date="2018" name="Nat. Biotechnol.">
        <title>A standardized bacterial taxonomy based on genome phylogeny substantially revises the tree of life.</title>
        <authorList>
            <person name="Parks D.H."/>
            <person name="Chuvochina M."/>
            <person name="Waite D.W."/>
            <person name="Rinke C."/>
            <person name="Skarshewski A."/>
            <person name="Chaumeil P.A."/>
            <person name="Hugenholtz P."/>
        </authorList>
    </citation>
    <scope>NUCLEOTIDE SEQUENCE [LARGE SCALE GENOMIC DNA]</scope>
    <source>
        <strain evidence="1">UBA9958</strain>
    </source>
</reference>
<dbReference type="Gene3D" id="3.40.50.10110">
    <property type="entry name" value="DNA polymerase III subunit chi"/>
    <property type="match status" value="1"/>
</dbReference>
<dbReference type="PANTHER" id="PTHR38767:SF1">
    <property type="entry name" value="DNA POLYMERASE III SUBUNIT CHI"/>
    <property type="match status" value="1"/>
</dbReference>
<dbReference type="Pfam" id="PF04364">
    <property type="entry name" value="DNA_pol3_chi"/>
    <property type="match status" value="1"/>
</dbReference>
<dbReference type="STRING" id="1132855.GCA_000384255_00360"/>
<dbReference type="SUPFAM" id="SSF102400">
    <property type="entry name" value="DNA polymerase III chi subunit"/>
    <property type="match status" value="1"/>
</dbReference>
<organism evidence="1 2">
    <name type="scientific">Methylotenera mobilis</name>
    <dbReference type="NCBI Taxonomy" id="359408"/>
    <lineage>
        <taxon>Bacteria</taxon>
        <taxon>Pseudomonadati</taxon>
        <taxon>Pseudomonadota</taxon>
        <taxon>Betaproteobacteria</taxon>
        <taxon>Nitrosomonadales</taxon>
        <taxon>Methylophilaceae</taxon>
        <taxon>Methylotenera</taxon>
    </lineage>
</organism>
<name>A0A351RBE1_9PROT</name>
<dbReference type="AlphaFoldDB" id="A0A351RBE1"/>
<dbReference type="InterPro" id="IPR007459">
    <property type="entry name" value="DNA_pol3_chi"/>
</dbReference>
<dbReference type="PANTHER" id="PTHR38767">
    <property type="entry name" value="DNA POLYMERASE III SUBUNIT CHI"/>
    <property type="match status" value="1"/>
</dbReference>
<sequence>MTKIEFFFNVPDKLAKVADLCSRAVVKGRKLTVFTPDDAISMRIQEMLWQHSPTSFLPSACPKAPDENDAPILLDKDGEHLLQDDILINLKVGHPPFFSRFKYLVELVGVDEEDKASARARYKFYRDRGYQIKSTDESAT</sequence>
<dbReference type="GO" id="GO:0006260">
    <property type="term" value="P:DNA replication"/>
    <property type="evidence" value="ECO:0007669"/>
    <property type="project" value="InterPro"/>
</dbReference>
<evidence type="ECO:0000313" key="1">
    <source>
        <dbReference type="EMBL" id="HBA09362.1"/>
    </source>
</evidence>
<gene>
    <name evidence="1" type="ORF">DCW48_07240</name>
</gene>
<accession>A0A351RBE1</accession>
<dbReference type="GO" id="GO:0003887">
    <property type="term" value="F:DNA-directed DNA polymerase activity"/>
    <property type="evidence" value="ECO:0007669"/>
    <property type="project" value="InterPro"/>
</dbReference>
<proteinExistence type="predicted"/>